<name>A0ACC0AMJ8_CATRO</name>
<sequence>MNTCNISSFLFMIIGIFSLQFIQKSLASVVSTGDFNKDFFVTWSPTHVNTSSDGQERSLNLDQESGSAFASNDMFLFGQFDMKIKLIPGNSAGTVVAFYLSSNQPNRDEVDFEFLGNVDGEPYIVQTNVYVDGFDNREERIKLWFDPTQDFHTYSILWNLHQILFMVDWVPIRTYRNHADKGVAFPRWQPMSIQVSIWNGEDWATRGGKDKIDWSKSPFIASFKNPKIDGCVWNGNPRFCRAISPSNWWNNENSSTLTWPQRRLFRWVRKYHLIYDYCQDTQRFHNNMPKECVLPKY</sequence>
<evidence type="ECO:0000313" key="1">
    <source>
        <dbReference type="EMBL" id="KAI5661232.1"/>
    </source>
</evidence>
<dbReference type="EMBL" id="CM044705">
    <property type="protein sequence ID" value="KAI5661232.1"/>
    <property type="molecule type" value="Genomic_DNA"/>
</dbReference>
<dbReference type="Proteomes" id="UP001060085">
    <property type="component" value="Linkage Group LG05"/>
</dbReference>
<organism evidence="1 2">
    <name type="scientific">Catharanthus roseus</name>
    <name type="common">Madagascar periwinkle</name>
    <name type="synonym">Vinca rosea</name>
    <dbReference type="NCBI Taxonomy" id="4058"/>
    <lineage>
        <taxon>Eukaryota</taxon>
        <taxon>Viridiplantae</taxon>
        <taxon>Streptophyta</taxon>
        <taxon>Embryophyta</taxon>
        <taxon>Tracheophyta</taxon>
        <taxon>Spermatophyta</taxon>
        <taxon>Magnoliopsida</taxon>
        <taxon>eudicotyledons</taxon>
        <taxon>Gunneridae</taxon>
        <taxon>Pentapetalae</taxon>
        <taxon>asterids</taxon>
        <taxon>lamiids</taxon>
        <taxon>Gentianales</taxon>
        <taxon>Apocynaceae</taxon>
        <taxon>Rauvolfioideae</taxon>
        <taxon>Vinceae</taxon>
        <taxon>Catharanthinae</taxon>
        <taxon>Catharanthus</taxon>
    </lineage>
</organism>
<accession>A0ACC0AMJ8</accession>
<protein>
    <submittedName>
        <fullName evidence="1">Uncharacterized protein</fullName>
    </submittedName>
</protein>
<comment type="caution">
    <text evidence="1">The sequence shown here is derived from an EMBL/GenBank/DDBJ whole genome shotgun (WGS) entry which is preliminary data.</text>
</comment>
<keyword evidence="2" id="KW-1185">Reference proteome</keyword>
<gene>
    <name evidence="1" type="ORF">M9H77_20555</name>
</gene>
<proteinExistence type="predicted"/>
<reference evidence="2" key="1">
    <citation type="journal article" date="2023" name="Nat. Plants">
        <title>Single-cell RNA sequencing provides a high-resolution roadmap for understanding the multicellular compartmentation of specialized metabolism.</title>
        <authorList>
            <person name="Sun S."/>
            <person name="Shen X."/>
            <person name="Li Y."/>
            <person name="Li Y."/>
            <person name="Wang S."/>
            <person name="Li R."/>
            <person name="Zhang H."/>
            <person name="Shen G."/>
            <person name="Guo B."/>
            <person name="Wei J."/>
            <person name="Xu J."/>
            <person name="St-Pierre B."/>
            <person name="Chen S."/>
            <person name="Sun C."/>
        </authorList>
    </citation>
    <scope>NUCLEOTIDE SEQUENCE [LARGE SCALE GENOMIC DNA]</scope>
</reference>
<evidence type="ECO:0000313" key="2">
    <source>
        <dbReference type="Proteomes" id="UP001060085"/>
    </source>
</evidence>